<keyword evidence="5" id="KW-1185">Reference proteome</keyword>
<dbReference type="PANTHER" id="PTHR30007">
    <property type="entry name" value="PHP DOMAIN PROTEIN"/>
    <property type="match status" value="1"/>
</dbReference>
<evidence type="ECO:0000313" key="4">
    <source>
        <dbReference type="EMBL" id="TDH61983.1"/>
    </source>
</evidence>
<organism evidence="4 5">
    <name type="scientific">Dankookia rubra</name>
    <dbReference type="NCBI Taxonomy" id="1442381"/>
    <lineage>
        <taxon>Bacteria</taxon>
        <taxon>Pseudomonadati</taxon>
        <taxon>Pseudomonadota</taxon>
        <taxon>Alphaproteobacteria</taxon>
        <taxon>Acetobacterales</taxon>
        <taxon>Roseomonadaceae</taxon>
        <taxon>Dankookia</taxon>
    </lineage>
</organism>
<evidence type="ECO:0000259" key="3">
    <source>
        <dbReference type="Pfam" id="PF13340"/>
    </source>
</evidence>
<proteinExistence type="predicted"/>
<dbReference type="Proteomes" id="UP000295096">
    <property type="component" value="Unassembled WGS sequence"/>
</dbReference>
<dbReference type="Pfam" id="PF01609">
    <property type="entry name" value="DDE_Tnp_1"/>
    <property type="match status" value="1"/>
</dbReference>
<comment type="caution">
    <text evidence="4">The sequence shown here is derived from an EMBL/GenBank/DDBJ whole genome shotgun (WGS) entry which is preliminary data.</text>
</comment>
<protein>
    <submittedName>
        <fullName evidence="4">IS5 family transposase</fullName>
    </submittedName>
</protein>
<name>A0A4R5QGB2_9PROT</name>
<sequence>MAKPLVSDDLWAAIAPLPPPERPRRNGGRKPVSDRPALAGILFVLISGIPWERLPAEMGCGSGLTCWRQLRDWQAAGVWSRLHLVLLERLHGADKLDWTRASLDSASVPAKRGGAATGPNPPDRGKPGTKRHIVVDGHGTPPGLTLSPASRNGSEMLAATLDAIPPVRRRKPGGRPRCRPGRLPADKSYNHRFRRDECRRRGIVARIARRGVEDSSRLGRHRWKVEPMLAWMVRFRRLTIRHERREHIHLACNALPASIIWPRQTRRSG</sequence>
<evidence type="ECO:0000313" key="5">
    <source>
        <dbReference type="Proteomes" id="UP000295096"/>
    </source>
</evidence>
<accession>A0A4R5QGB2</accession>
<feature type="compositionally biased region" description="Basic residues" evidence="1">
    <location>
        <begin position="167"/>
        <end position="180"/>
    </location>
</feature>
<evidence type="ECO:0000256" key="1">
    <source>
        <dbReference type="SAM" id="MobiDB-lite"/>
    </source>
</evidence>
<dbReference type="GO" id="GO:0004803">
    <property type="term" value="F:transposase activity"/>
    <property type="evidence" value="ECO:0007669"/>
    <property type="project" value="InterPro"/>
</dbReference>
<reference evidence="4 5" key="1">
    <citation type="journal article" date="2016" name="J. Microbiol.">
        <title>Dankookia rubra gen. nov., sp. nov., an alphaproteobacterium isolated from sediment of a shallow stream.</title>
        <authorList>
            <person name="Kim W.H."/>
            <person name="Kim D.H."/>
            <person name="Kang K."/>
            <person name="Ahn T.Y."/>
        </authorList>
    </citation>
    <scope>NUCLEOTIDE SEQUENCE [LARGE SCALE GENOMIC DNA]</scope>
    <source>
        <strain evidence="4 5">JCM30602</strain>
    </source>
</reference>
<feature type="region of interest" description="Disordered" evidence="1">
    <location>
        <begin position="166"/>
        <end position="187"/>
    </location>
</feature>
<dbReference type="OrthoDB" id="9798237at2"/>
<feature type="domain" description="Transposase IS4-like" evidence="2">
    <location>
        <begin position="103"/>
        <end position="252"/>
    </location>
</feature>
<feature type="domain" description="Insertion element IS402-like" evidence="3">
    <location>
        <begin position="6"/>
        <end position="83"/>
    </location>
</feature>
<dbReference type="GO" id="GO:0006313">
    <property type="term" value="P:DNA transposition"/>
    <property type="evidence" value="ECO:0007669"/>
    <property type="project" value="InterPro"/>
</dbReference>
<gene>
    <name evidence="4" type="ORF">E2C06_13500</name>
</gene>
<dbReference type="NCBIfam" id="NF033580">
    <property type="entry name" value="transpos_IS5_3"/>
    <property type="match status" value="1"/>
</dbReference>
<dbReference type="EMBL" id="SMSJ01000015">
    <property type="protein sequence ID" value="TDH61983.1"/>
    <property type="molecule type" value="Genomic_DNA"/>
</dbReference>
<dbReference type="Pfam" id="PF13340">
    <property type="entry name" value="DUF4096"/>
    <property type="match status" value="1"/>
</dbReference>
<feature type="region of interest" description="Disordered" evidence="1">
    <location>
        <begin position="107"/>
        <end position="142"/>
    </location>
</feature>
<dbReference type="InterPro" id="IPR025161">
    <property type="entry name" value="IS402-like_dom"/>
</dbReference>
<dbReference type="InterPro" id="IPR002559">
    <property type="entry name" value="Transposase_11"/>
</dbReference>
<evidence type="ECO:0000259" key="2">
    <source>
        <dbReference type="Pfam" id="PF01609"/>
    </source>
</evidence>
<dbReference type="PANTHER" id="PTHR30007:SF1">
    <property type="entry name" value="BLR1914 PROTEIN"/>
    <property type="match status" value="1"/>
</dbReference>
<dbReference type="GO" id="GO:0003677">
    <property type="term" value="F:DNA binding"/>
    <property type="evidence" value="ECO:0007669"/>
    <property type="project" value="InterPro"/>
</dbReference>
<dbReference type="AlphaFoldDB" id="A0A4R5QGB2"/>